<keyword evidence="2" id="KW-1185">Reference proteome</keyword>
<name>A0A9Q8PMM9_PASFU</name>
<dbReference type="SUPFAM" id="SSF52047">
    <property type="entry name" value="RNI-like"/>
    <property type="match status" value="1"/>
</dbReference>
<reference evidence="1" key="2">
    <citation type="journal article" date="2022" name="Microb. Genom.">
        <title>A chromosome-scale genome assembly of the tomato pathogen Cladosporium fulvum reveals a compartmentalized genome architecture and the presence of a dispensable chromosome.</title>
        <authorList>
            <person name="Zaccaron A.Z."/>
            <person name="Chen L.H."/>
            <person name="Samaras A."/>
            <person name="Stergiopoulos I."/>
        </authorList>
    </citation>
    <scope>NUCLEOTIDE SEQUENCE</scope>
    <source>
        <strain evidence="1">Race5_Kim</strain>
    </source>
</reference>
<reference evidence="1" key="1">
    <citation type="submission" date="2021-12" db="EMBL/GenBank/DDBJ databases">
        <authorList>
            <person name="Zaccaron A."/>
            <person name="Stergiopoulos I."/>
        </authorList>
    </citation>
    <scope>NUCLEOTIDE SEQUENCE</scope>
    <source>
        <strain evidence="1">Race5_Kim</strain>
    </source>
</reference>
<dbReference type="KEGG" id="ffu:CLAFUR5_14455"/>
<dbReference type="GeneID" id="71994333"/>
<sequence>MAMLTTLFHRLRMKSHVRTMRITAGQIDCNMRPSYIFLKPTAPYLRLQSFKKERGACIEPSRYHEEPLEWFEGIVSAVYACDLPITTLTMDTVSADLGMPFEKWHHEDPKIMEYVGDLFTPLESLDLPLVCINRDPDSRHAEFSAVAKALTSATKLRRLRIRANTEEEGSMHDILDLLTCLPDEALPALETLILEGGEIGTLRLTQMVKARASLRRLELEDAYLFDDLDLGGQVFGDDYEDAAEEVMRVTGFREVDIGADVELGDVRRW</sequence>
<dbReference type="Proteomes" id="UP000756132">
    <property type="component" value="Chromosome 13"/>
</dbReference>
<evidence type="ECO:0000313" key="1">
    <source>
        <dbReference type="EMBL" id="UJO25174.1"/>
    </source>
</evidence>
<dbReference type="EMBL" id="CP090175">
    <property type="protein sequence ID" value="UJO25174.1"/>
    <property type="molecule type" value="Genomic_DNA"/>
</dbReference>
<evidence type="ECO:0000313" key="2">
    <source>
        <dbReference type="Proteomes" id="UP000756132"/>
    </source>
</evidence>
<gene>
    <name evidence="1" type="ORF">CLAFUR5_14455</name>
</gene>
<organism evidence="1 2">
    <name type="scientific">Passalora fulva</name>
    <name type="common">Tomato leaf mold</name>
    <name type="synonym">Cladosporium fulvum</name>
    <dbReference type="NCBI Taxonomy" id="5499"/>
    <lineage>
        <taxon>Eukaryota</taxon>
        <taxon>Fungi</taxon>
        <taxon>Dikarya</taxon>
        <taxon>Ascomycota</taxon>
        <taxon>Pezizomycotina</taxon>
        <taxon>Dothideomycetes</taxon>
        <taxon>Dothideomycetidae</taxon>
        <taxon>Mycosphaerellales</taxon>
        <taxon>Mycosphaerellaceae</taxon>
        <taxon>Fulvia</taxon>
    </lineage>
</organism>
<dbReference type="AlphaFoldDB" id="A0A9Q8PMM9"/>
<accession>A0A9Q8PMM9</accession>
<dbReference type="RefSeq" id="XP_047769540.1">
    <property type="nucleotide sequence ID" value="XM_047913603.1"/>
</dbReference>
<protein>
    <submittedName>
        <fullName evidence="1">Uncharacterized protein</fullName>
    </submittedName>
</protein>
<proteinExistence type="predicted"/>